<feature type="active site" evidence="6">
    <location>
        <position position="58"/>
    </location>
</feature>
<dbReference type="Proteomes" id="UP000177876">
    <property type="component" value="Unassembled WGS sequence"/>
</dbReference>
<evidence type="ECO:0000256" key="4">
    <source>
        <dbReference type="ARBA" id="ARBA00022691"/>
    </source>
</evidence>
<accession>A0A1F2WG52</accession>
<reference evidence="7 8" key="1">
    <citation type="journal article" date="2016" name="Nat. Commun.">
        <title>Thousands of microbial genomes shed light on interconnected biogeochemical processes in an aquifer system.</title>
        <authorList>
            <person name="Anantharaman K."/>
            <person name="Brown C.T."/>
            <person name="Hug L.A."/>
            <person name="Sharon I."/>
            <person name="Castelle C.J."/>
            <person name="Probst A.J."/>
            <person name="Thomas B.C."/>
            <person name="Singh A."/>
            <person name="Wilkins M.J."/>
            <person name="Karaoz U."/>
            <person name="Brodie E.L."/>
            <person name="Williams K.H."/>
            <person name="Hubbard S.S."/>
            <person name="Banfield J.F."/>
        </authorList>
    </citation>
    <scope>NUCLEOTIDE SEQUENCE [LARGE SCALE GENOMIC DNA]</scope>
</reference>
<comment type="caution">
    <text evidence="7">The sequence shown here is derived from an EMBL/GenBank/DDBJ whole genome shotgun (WGS) entry which is preliminary data.</text>
</comment>
<proteinExistence type="inferred from homology"/>
<evidence type="ECO:0000313" key="7">
    <source>
        <dbReference type="EMBL" id="OFW55823.1"/>
    </source>
</evidence>
<keyword evidence="3 6" id="KW-0808">Transferase</keyword>
<keyword evidence="5" id="KW-0680">Restriction system</keyword>
<dbReference type="InterPro" id="IPR001525">
    <property type="entry name" value="C5_MeTfrase"/>
</dbReference>
<dbReference type="SUPFAM" id="SSF53335">
    <property type="entry name" value="S-adenosyl-L-methionine-dependent methyltransferases"/>
    <property type="match status" value="1"/>
</dbReference>
<protein>
    <recommendedName>
        <fullName evidence="1">DNA (cytosine-5-)-methyltransferase</fullName>
        <ecNumber evidence="1">2.1.1.37</ecNumber>
    </recommendedName>
</protein>
<gene>
    <name evidence="7" type="ORF">A2Y75_05250</name>
</gene>
<evidence type="ECO:0000256" key="2">
    <source>
        <dbReference type="ARBA" id="ARBA00022603"/>
    </source>
</evidence>
<name>A0A1F2WG52_9ACTN</name>
<dbReference type="GO" id="GO:0003677">
    <property type="term" value="F:DNA binding"/>
    <property type="evidence" value="ECO:0007669"/>
    <property type="project" value="TreeGrafter"/>
</dbReference>
<dbReference type="AlphaFoldDB" id="A0A1F2WG52"/>
<dbReference type="EC" id="2.1.1.37" evidence="1"/>
<evidence type="ECO:0000256" key="5">
    <source>
        <dbReference type="ARBA" id="ARBA00022747"/>
    </source>
</evidence>
<dbReference type="PANTHER" id="PTHR10629:SF52">
    <property type="entry name" value="DNA (CYTOSINE-5)-METHYLTRANSFERASE 1"/>
    <property type="match status" value="1"/>
</dbReference>
<dbReference type="Pfam" id="PF00145">
    <property type="entry name" value="DNA_methylase"/>
    <property type="match status" value="1"/>
</dbReference>
<dbReference type="GO" id="GO:0009307">
    <property type="term" value="P:DNA restriction-modification system"/>
    <property type="evidence" value="ECO:0007669"/>
    <property type="project" value="UniProtKB-KW"/>
</dbReference>
<dbReference type="STRING" id="1797197.A2Y75_05250"/>
<dbReference type="PANTHER" id="PTHR10629">
    <property type="entry name" value="CYTOSINE-SPECIFIC METHYLTRANSFERASE"/>
    <property type="match status" value="1"/>
</dbReference>
<dbReference type="InterPro" id="IPR029063">
    <property type="entry name" value="SAM-dependent_MTases_sf"/>
</dbReference>
<dbReference type="GO" id="GO:0044027">
    <property type="term" value="P:negative regulation of gene expression via chromosomal CpG island methylation"/>
    <property type="evidence" value="ECO:0007669"/>
    <property type="project" value="TreeGrafter"/>
</dbReference>
<evidence type="ECO:0000256" key="6">
    <source>
        <dbReference type="PROSITE-ProRule" id="PRU01016"/>
    </source>
</evidence>
<dbReference type="GO" id="GO:0032259">
    <property type="term" value="P:methylation"/>
    <property type="evidence" value="ECO:0007669"/>
    <property type="project" value="UniProtKB-KW"/>
</dbReference>
<evidence type="ECO:0000313" key="8">
    <source>
        <dbReference type="Proteomes" id="UP000177876"/>
    </source>
</evidence>
<keyword evidence="4 6" id="KW-0949">S-adenosyl-L-methionine</keyword>
<dbReference type="PROSITE" id="PS51679">
    <property type="entry name" value="SAM_MT_C5"/>
    <property type="match status" value="1"/>
</dbReference>
<dbReference type="Gene3D" id="3.40.50.150">
    <property type="entry name" value="Vaccinia Virus protein VP39"/>
    <property type="match status" value="1"/>
</dbReference>
<evidence type="ECO:0000256" key="1">
    <source>
        <dbReference type="ARBA" id="ARBA00011975"/>
    </source>
</evidence>
<comment type="similarity">
    <text evidence="6">Belongs to the class I-like SAM-binding methyltransferase superfamily. C5-methyltransferase family.</text>
</comment>
<evidence type="ECO:0000256" key="3">
    <source>
        <dbReference type="ARBA" id="ARBA00022679"/>
    </source>
</evidence>
<dbReference type="EMBL" id="MELK01000051">
    <property type="protein sequence ID" value="OFW55823.1"/>
    <property type="molecule type" value="Genomic_DNA"/>
</dbReference>
<dbReference type="GO" id="GO:0003886">
    <property type="term" value="F:DNA (cytosine-5-)-methyltransferase activity"/>
    <property type="evidence" value="ECO:0007669"/>
    <property type="project" value="UniProtKB-EC"/>
</dbReference>
<dbReference type="InterPro" id="IPR050390">
    <property type="entry name" value="C5-Methyltransferase"/>
</dbReference>
<keyword evidence="2 6" id="KW-0489">Methyltransferase</keyword>
<organism evidence="7 8">
    <name type="scientific">Candidatus Solincola sediminis</name>
    <dbReference type="NCBI Taxonomy" id="1797199"/>
    <lineage>
        <taxon>Bacteria</taxon>
        <taxon>Bacillati</taxon>
        <taxon>Actinomycetota</taxon>
        <taxon>Candidatus Geothermincolia</taxon>
        <taxon>Candidatus Geothermincolales</taxon>
        <taxon>Candidatus Geothermincolaceae</taxon>
        <taxon>Candidatus Solincola</taxon>
    </lineage>
</organism>
<sequence>MVQAGFSLVGKRELPGGFGVANCEANRHLLGKNWSAEACEPKDWSRVSADVVFGNPPCSGFSVMSVKSFRGADSPVNECMFNFVRYVAKVQPVIAVFESVQLARTSVDGRQLMAMLRSYLEDLTDDKWSLYHVRHNALSVGGAAMRRRYFWLVSRIPFGIEIPAIRQTPTLNDVIGDLTNLPLTWLRQPYRSPASWWSASRRAETNVLDGHITQGTPLESRIMDLLRGVRWLPSESISAVARRHYEAYGRLPTSWAATERKIVANDFHMGYTIPVKWNGDAYARVITGGALCTVLHPTEDRLITYREAARIVGFPDDWVIRPLRHVPSMAATWGKGITVDCGRWIGSWIREALDGTPGKHVGTLIGDREWDIDVTHAYRNLVQ</sequence>
<dbReference type="Gene3D" id="3.90.120.10">
    <property type="entry name" value="DNA Methylase, subunit A, domain 2"/>
    <property type="match status" value="1"/>
</dbReference>